<dbReference type="AlphaFoldDB" id="A0A6G1IVY4"/>
<dbReference type="EMBL" id="MU005588">
    <property type="protein sequence ID" value="KAF2682123.1"/>
    <property type="molecule type" value="Genomic_DNA"/>
</dbReference>
<name>A0A6G1IVY4_9PLEO</name>
<keyword evidence="3" id="KW-1185">Reference proteome</keyword>
<feature type="compositionally biased region" description="Polar residues" evidence="1">
    <location>
        <begin position="86"/>
        <end position="108"/>
    </location>
</feature>
<proteinExistence type="predicted"/>
<organism evidence="2 3">
    <name type="scientific">Lentithecium fluviatile CBS 122367</name>
    <dbReference type="NCBI Taxonomy" id="1168545"/>
    <lineage>
        <taxon>Eukaryota</taxon>
        <taxon>Fungi</taxon>
        <taxon>Dikarya</taxon>
        <taxon>Ascomycota</taxon>
        <taxon>Pezizomycotina</taxon>
        <taxon>Dothideomycetes</taxon>
        <taxon>Pleosporomycetidae</taxon>
        <taxon>Pleosporales</taxon>
        <taxon>Massarineae</taxon>
        <taxon>Lentitheciaceae</taxon>
        <taxon>Lentithecium</taxon>
    </lineage>
</organism>
<gene>
    <name evidence="2" type="ORF">K458DRAFT_420065</name>
</gene>
<accession>A0A6G1IVY4</accession>
<feature type="compositionally biased region" description="Basic residues" evidence="1">
    <location>
        <begin position="112"/>
        <end position="121"/>
    </location>
</feature>
<feature type="compositionally biased region" description="Basic and acidic residues" evidence="1">
    <location>
        <begin position="8"/>
        <end position="17"/>
    </location>
</feature>
<evidence type="ECO:0000313" key="2">
    <source>
        <dbReference type="EMBL" id="KAF2682123.1"/>
    </source>
</evidence>
<feature type="region of interest" description="Disordered" evidence="1">
    <location>
        <begin position="1"/>
        <end position="121"/>
    </location>
</feature>
<feature type="compositionally biased region" description="Pro residues" evidence="1">
    <location>
        <begin position="73"/>
        <end position="85"/>
    </location>
</feature>
<evidence type="ECO:0000313" key="3">
    <source>
        <dbReference type="Proteomes" id="UP000799291"/>
    </source>
</evidence>
<reference evidence="2" key="1">
    <citation type="journal article" date="2020" name="Stud. Mycol.">
        <title>101 Dothideomycetes genomes: a test case for predicting lifestyles and emergence of pathogens.</title>
        <authorList>
            <person name="Haridas S."/>
            <person name="Albert R."/>
            <person name="Binder M."/>
            <person name="Bloem J."/>
            <person name="Labutti K."/>
            <person name="Salamov A."/>
            <person name="Andreopoulos B."/>
            <person name="Baker S."/>
            <person name="Barry K."/>
            <person name="Bills G."/>
            <person name="Bluhm B."/>
            <person name="Cannon C."/>
            <person name="Castanera R."/>
            <person name="Culley D."/>
            <person name="Daum C."/>
            <person name="Ezra D."/>
            <person name="Gonzalez J."/>
            <person name="Henrissat B."/>
            <person name="Kuo A."/>
            <person name="Liang C."/>
            <person name="Lipzen A."/>
            <person name="Lutzoni F."/>
            <person name="Magnuson J."/>
            <person name="Mondo S."/>
            <person name="Nolan M."/>
            <person name="Ohm R."/>
            <person name="Pangilinan J."/>
            <person name="Park H.-J."/>
            <person name="Ramirez L."/>
            <person name="Alfaro M."/>
            <person name="Sun H."/>
            <person name="Tritt A."/>
            <person name="Yoshinaga Y."/>
            <person name="Zwiers L.-H."/>
            <person name="Turgeon B."/>
            <person name="Goodwin S."/>
            <person name="Spatafora J."/>
            <person name="Crous P."/>
            <person name="Grigoriev I."/>
        </authorList>
    </citation>
    <scope>NUCLEOTIDE SEQUENCE</scope>
    <source>
        <strain evidence="2">CBS 122367</strain>
    </source>
</reference>
<feature type="compositionally biased region" description="Polar residues" evidence="1">
    <location>
        <begin position="39"/>
        <end position="50"/>
    </location>
</feature>
<dbReference type="Proteomes" id="UP000799291">
    <property type="component" value="Unassembled WGS sequence"/>
</dbReference>
<sequence length="121" mass="13859">MIDISYTEPKHDHDCVQRKPHNAQPWHRPNAPQPPYDFSRQSFLTPSPTTFRVPAQPRIPLQHHTRTTDYPIQQPPALFPHPSNPPLTSSSHRTCTSTNLRSPKSPTCTPRPRAHNVPHRS</sequence>
<evidence type="ECO:0000256" key="1">
    <source>
        <dbReference type="SAM" id="MobiDB-lite"/>
    </source>
</evidence>
<protein>
    <submittedName>
        <fullName evidence="2">Uncharacterized protein</fullName>
    </submittedName>
</protein>